<proteinExistence type="predicted"/>
<evidence type="ECO:0000313" key="1">
    <source>
        <dbReference type="EMBL" id="PQJ10785.1"/>
    </source>
</evidence>
<reference evidence="1 2" key="1">
    <citation type="submission" date="2018-01" db="EMBL/GenBank/DDBJ databases">
        <title>A novel member of the phylum Bacteroidetes isolated from glacier ice.</title>
        <authorList>
            <person name="Liu Q."/>
            <person name="Xin Y.-H."/>
        </authorList>
    </citation>
    <scope>NUCLEOTIDE SEQUENCE [LARGE SCALE GENOMIC DNA]</scope>
    <source>
        <strain evidence="1 2">RB1R16</strain>
    </source>
</reference>
<gene>
    <name evidence="1" type="ORF">CJD36_012510</name>
</gene>
<dbReference type="OrthoDB" id="2966407at2"/>
<accession>A0A2S7SW16</accession>
<dbReference type="AlphaFoldDB" id="A0A2S7SW16"/>
<evidence type="ECO:0000313" key="2">
    <source>
        <dbReference type="Proteomes" id="UP000239872"/>
    </source>
</evidence>
<dbReference type="Proteomes" id="UP000239872">
    <property type="component" value="Unassembled WGS sequence"/>
</dbReference>
<organism evidence="1 2">
    <name type="scientific">Flavipsychrobacter stenotrophus</name>
    <dbReference type="NCBI Taxonomy" id="2077091"/>
    <lineage>
        <taxon>Bacteria</taxon>
        <taxon>Pseudomonadati</taxon>
        <taxon>Bacteroidota</taxon>
        <taxon>Chitinophagia</taxon>
        <taxon>Chitinophagales</taxon>
        <taxon>Chitinophagaceae</taxon>
        <taxon>Flavipsychrobacter</taxon>
    </lineage>
</organism>
<keyword evidence="2" id="KW-1185">Reference proteome</keyword>
<dbReference type="RefSeq" id="WP_105039512.1">
    <property type="nucleotide sequence ID" value="NZ_PPSL01000003.1"/>
</dbReference>
<name>A0A2S7SW16_9BACT</name>
<protein>
    <submittedName>
        <fullName evidence="1">Uncharacterized protein</fullName>
    </submittedName>
</protein>
<comment type="caution">
    <text evidence="1">The sequence shown here is derived from an EMBL/GenBank/DDBJ whole genome shotgun (WGS) entry which is preliminary data.</text>
</comment>
<sequence length="841" mass="96610">MLPDELQQQIRFNIAQLSAKNGQADFEKICLYFSRKRIHTNILPATGPVQAGGDQGRDFETFHSYVSILPIANSLFIGNFSVYPVAFACSLEKDPARKKGKIYQDVQSILKSGSKVERIYFFSGEDIPVAKRHKSENEVKSVFGVELQIIDAQTLSQHLADGDLFWIAIQYLKMPSEAYPVVSEDWYAELLKEYKEGSNRIDTIGEFCEIKGAVRHIYKNNDLKKDLLFWLPKLDIFINTHDTNRFLIRKAIYEKFVASLIGLDNVSGQETNIENYFSDFEECDSIAELTDAQLLLSFCTVSCLKNRHNVSIEYFKSIANKFEKLLLTKINTTQNIDIKVALIDIHANLIFHDVLSDANTRVQMFANRMNSVIKLLPRTHFYGISALANRINEFIEILLRNKIDASELEKIAGKIDTLLAKQGGRNIVADKLKTRAITYLNNNELFKAIDCLHELKIKWFNEESIQESIQACLLLAKAYQKLNLFYASKYYALIASYLSMKDNMIECYTYFLEGLSLACENEYKTGSWLNYINLLDGLIATHYAMTKDFTVYNHDDVHKIIYYPAIIKNVSIALFPNILPLLDKRYSNWEDIKNEIDELSVKMPKIKREDILDTASKQLYGNIFNDLGEIRTIGFNALGSNWQFHFNNDYETNSVAEEFISKFQILIVDIKDLGICLLSTNVRINISLSTAAKPSYKNSGNDDEITWDIMLPPYNGDTKKELEHHQFESLVVAQAIIYDVSLLPGEQYIRLIGERLKGENGIINKLIFGRHYADLYHNFVSKTEFNSQNRTTLRNDIYKDGFSIRSNDKLPWDNSIAPNYNKKKSLKNIETRITVFKKICL</sequence>
<dbReference type="EMBL" id="PPSL01000003">
    <property type="protein sequence ID" value="PQJ10785.1"/>
    <property type="molecule type" value="Genomic_DNA"/>
</dbReference>